<protein>
    <recommendedName>
        <fullName evidence="2">Protein CSN12 homolog</fullName>
    </recommendedName>
</protein>
<dbReference type="HOGENOM" id="CLU_031567_1_0_1"/>
<evidence type="ECO:0000256" key="2">
    <source>
        <dbReference type="ARBA" id="ARBA00073854"/>
    </source>
</evidence>
<dbReference type="STRING" id="215243.A0A0D2DNG3"/>
<dbReference type="RefSeq" id="XP_016257550.1">
    <property type="nucleotide sequence ID" value="XM_016411930.1"/>
</dbReference>
<feature type="domain" description="PCI" evidence="3">
    <location>
        <begin position="258"/>
        <end position="469"/>
    </location>
</feature>
<dbReference type="FunFam" id="1.10.10.10:FF:000366">
    <property type="entry name" value="COP9 signalosome complex subunit"/>
    <property type="match status" value="1"/>
</dbReference>
<dbReference type="InterPro" id="IPR036388">
    <property type="entry name" value="WH-like_DNA-bd_sf"/>
</dbReference>
<dbReference type="InterPro" id="IPR045114">
    <property type="entry name" value="Csn12-like"/>
</dbReference>
<evidence type="ECO:0000313" key="5">
    <source>
        <dbReference type="Proteomes" id="UP000053342"/>
    </source>
</evidence>
<gene>
    <name evidence="4" type="ORF">PV06_10382</name>
</gene>
<proteinExistence type="inferred from homology"/>
<evidence type="ECO:0000256" key="1">
    <source>
        <dbReference type="ARBA" id="ARBA00025771"/>
    </source>
</evidence>
<dbReference type="GO" id="GO:0003690">
    <property type="term" value="F:double-stranded DNA binding"/>
    <property type="evidence" value="ECO:0007669"/>
    <property type="project" value="InterPro"/>
</dbReference>
<sequence>MGSVFADFHNAQRVGDGRLLAACLAPIDTDHDPRRLQSFAQLSNYQTISADVRYHLVQDRNAVKLPKAEANAWVDIFVALWKCVRELVTIRAASGTGTGTGGDWTKVFDSYKEMCNHLVRGYTNFGFQSWTIPCLYTAGKYLRMIALKADSQDKPKDSAAADDAFGNGLSDDIMGDTDKNKTLEQAAWTINRMFTVCLSDRAELAESRKWGIYSTTNLLFKTYFKLNSISLTRNVIRALEAAQSDLPPLELFPKSHRCTFKYYRGVIDFLQENYTEAEANLTEALNLCHKDSLRNREQILTYLIPAHIVNTHRLPTAKLLAPHPKLSSMFTPLFSAIRKGSLSQFDDALSNAEPELVKRRVYLTLERTRDICLRNLFRKVFLAAGYEEPKDGDANPPAAEGGEAPKIRRTRIRVEEFEAGMRVGYKGATDVMIDRDEVECFLANMIYKNLMKGYIARDRGIVVLSKAGAFPGTGV</sequence>
<dbReference type="VEuPathDB" id="FungiDB:PV06_10382"/>
<dbReference type="SMART" id="SM00753">
    <property type="entry name" value="PAM"/>
    <property type="match status" value="1"/>
</dbReference>
<comment type="similarity">
    <text evidence="1">Belongs to the CSN12 family.</text>
</comment>
<dbReference type="AlphaFoldDB" id="A0A0D2DNG3"/>
<reference evidence="4 5" key="1">
    <citation type="submission" date="2015-01" db="EMBL/GenBank/DDBJ databases">
        <title>The Genome Sequence of Exophiala oligosperma CBS72588.</title>
        <authorList>
            <consortium name="The Broad Institute Genomics Platform"/>
            <person name="Cuomo C."/>
            <person name="de Hoog S."/>
            <person name="Gorbushina A."/>
            <person name="Stielow B."/>
            <person name="Teixiera M."/>
            <person name="Abouelleil A."/>
            <person name="Chapman S.B."/>
            <person name="Priest M."/>
            <person name="Young S.K."/>
            <person name="Wortman J."/>
            <person name="Nusbaum C."/>
            <person name="Birren B."/>
        </authorList>
    </citation>
    <scope>NUCLEOTIDE SEQUENCE [LARGE SCALE GENOMIC DNA]</scope>
    <source>
        <strain evidence="4 5">CBS 72588</strain>
    </source>
</reference>
<dbReference type="OrthoDB" id="10252687at2759"/>
<dbReference type="InterPro" id="IPR000717">
    <property type="entry name" value="PCI_dom"/>
</dbReference>
<dbReference type="GO" id="GO:0003723">
    <property type="term" value="F:RNA binding"/>
    <property type="evidence" value="ECO:0007669"/>
    <property type="project" value="InterPro"/>
</dbReference>
<accession>A0A0D2DNG3</accession>
<name>A0A0D2DNG3_9EURO</name>
<dbReference type="EMBL" id="KN847344">
    <property type="protein sequence ID" value="KIW37334.1"/>
    <property type="molecule type" value="Genomic_DNA"/>
</dbReference>
<dbReference type="Proteomes" id="UP000053342">
    <property type="component" value="Unassembled WGS sequence"/>
</dbReference>
<dbReference type="GeneID" id="27362456"/>
<organism evidence="4 5">
    <name type="scientific">Exophiala oligosperma</name>
    <dbReference type="NCBI Taxonomy" id="215243"/>
    <lineage>
        <taxon>Eukaryota</taxon>
        <taxon>Fungi</taxon>
        <taxon>Dikarya</taxon>
        <taxon>Ascomycota</taxon>
        <taxon>Pezizomycotina</taxon>
        <taxon>Eurotiomycetes</taxon>
        <taxon>Chaetothyriomycetidae</taxon>
        <taxon>Chaetothyriales</taxon>
        <taxon>Herpotrichiellaceae</taxon>
        <taxon>Exophiala</taxon>
    </lineage>
</organism>
<dbReference type="Pfam" id="PF01399">
    <property type="entry name" value="PCI"/>
    <property type="match status" value="1"/>
</dbReference>
<evidence type="ECO:0000259" key="3">
    <source>
        <dbReference type="PROSITE" id="PS50250"/>
    </source>
</evidence>
<dbReference type="Gene3D" id="1.10.10.10">
    <property type="entry name" value="Winged helix-like DNA-binding domain superfamily/Winged helix DNA-binding domain"/>
    <property type="match status" value="1"/>
</dbReference>
<keyword evidence="5" id="KW-1185">Reference proteome</keyword>
<evidence type="ECO:0000313" key="4">
    <source>
        <dbReference type="EMBL" id="KIW37334.1"/>
    </source>
</evidence>
<dbReference type="PANTHER" id="PTHR12732">
    <property type="entry name" value="UNCHARACTERIZED PROTEASOME COMPONENT REGION PCI-CONTAINING"/>
    <property type="match status" value="1"/>
</dbReference>
<dbReference type="PROSITE" id="PS50250">
    <property type="entry name" value="PCI"/>
    <property type="match status" value="1"/>
</dbReference>
<dbReference type="PANTHER" id="PTHR12732:SF0">
    <property type="entry name" value="PCI DOMAIN-CONTAINING PROTEIN 2"/>
    <property type="match status" value="1"/>
</dbReference>